<dbReference type="HOGENOM" id="CLU_000604_1_11_5"/>
<evidence type="ECO:0000256" key="2">
    <source>
        <dbReference type="ARBA" id="ARBA00022741"/>
    </source>
</evidence>
<dbReference type="InterPro" id="IPR003439">
    <property type="entry name" value="ABC_transporter-like_ATP-bd"/>
</dbReference>
<evidence type="ECO:0000256" key="3">
    <source>
        <dbReference type="ARBA" id="ARBA00022840"/>
    </source>
</evidence>
<dbReference type="PANTHER" id="PTHR42794">
    <property type="entry name" value="HEMIN IMPORT ATP-BINDING PROTEIN HMUV"/>
    <property type="match status" value="1"/>
</dbReference>
<evidence type="ECO:0000313" key="8">
    <source>
        <dbReference type="Proteomes" id="UP000033200"/>
    </source>
</evidence>
<protein>
    <submittedName>
        <fullName evidence="7">ABC transporter</fullName>
    </submittedName>
</protein>
<dbReference type="Gene3D" id="3.40.50.300">
    <property type="entry name" value="P-loop containing nucleotide triphosphate hydrolases"/>
    <property type="match status" value="1"/>
</dbReference>
<dbReference type="Pfam" id="PF00005">
    <property type="entry name" value="ABC_tran"/>
    <property type="match status" value="1"/>
</dbReference>
<dbReference type="AlphaFoldDB" id="A0A097EJN9"/>
<keyword evidence="4" id="KW-1278">Translocase</keyword>
<evidence type="ECO:0000256" key="5">
    <source>
        <dbReference type="ARBA" id="ARBA00037066"/>
    </source>
</evidence>
<dbReference type="STRING" id="1549858.MC45_17085"/>
<evidence type="ECO:0000256" key="1">
    <source>
        <dbReference type="ARBA" id="ARBA00022448"/>
    </source>
</evidence>
<dbReference type="eggNOG" id="COG1120">
    <property type="taxonomic scope" value="Bacteria"/>
</dbReference>
<keyword evidence="8" id="KW-1185">Reference proteome</keyword>
<dbReference type="PANTHER" id="PTHR42794:SF1">
    <property type="entry name" value="HEMIN IMPORT ATP-BINDING PROTEIN HMUV"/>
    <property type="match status" value="1"/>
</dbReference>
<dbReference type="CDD" id="cd03214">
    <property type="entry name" value="ABC_Iron-Siderophores_B12_Hemin"/>
    <property type="match status" value="1"/>
</dbReference>
<dbReference type="SUPFAM" id="SSF52540">
    <property type="entry name" value="P-loop containing nucleoside triphosphate hydrolases"/>
    <property type="match status" value="1"/>
</dbReference>
<keyword evidence="1" id="KW-0813">Transport</keyword>
<dbReference type="SMART" id="SM00382">
    <property type="entry name" value="AAA"/>
    <property type="match status" value="1"/>
</dbReference>
<proteinExistence type="predicted"/>
<dbReference type="KEGG" id="stax:MC45_17085"/>
<gene>
    <name evidence="7" type="ORF">MC45_17085</name>
</gene>
<organism evidence="7 8">
    <name type="scientific">Sphingomonas taxi</name>
    <dbReference type="NCBI Taxonomy" id="1549858"/>
    <lineage>
        <taxon>Bacteria</taxon>
        <taxon>Pseudomonadati</taxon>
        <taxon>Pseudomonadota</taxon>
        <taxon>Alphaproteobacteria</taxon>
        <taxon>Sphingomonadales</taxon>
        <taxon>Sphingomonadaceae</taxon>
        <taxon>Sphingomonas</taxon>
    </lineage>
</organism>
<evidence type="ECO:0000256" key="4">
    <source>
        <dbReference type="ARBA" id="ARBA00022967"/>
    </source>
</evidence>
<dbReference type="EMBL" id="CP009571">
    <property type="protein sequence ID" value="AIT07781.1"/>
    <property type="molecule type" value="Genomic_DNA"/>
</dbReference>
<reference evidence="7 8" key="1">
    <citation type="submission" date="2014-09" db="EMBL/GenBank/DDBJ databases">
        <title>Using Illumina technology Improving SMRT sequencing Genome Assembly by RASTools.</title>
        <authorList>
            <person name="Zhou Y."/>
            <person name="Ma T."/>
            <person name="Liu T."/>
        </authorList>
    </citation>
    <scope>NUCLEOTIDE SEQUENCE [LARGE SCALE GENOMIC DNA]</scope>
    <source>
        <strain evidence="7 8">ATCC 55669</strain>
    </source>
</reference>
<feature type="domain" description="ABC transporter" evidence="6">
    <location>
        <begin position="4"/>
        <end position="238"/>
    </location>
</feature>
<dbReference type="RefSeq" id="WP_038665747.1">
    <property type="nucleotide sequence ID" value="NZ_CP009571.1"/>
</dbReference>
<keyword evidence="2" id="KW-0547">Nucleotide-binding</keyword>
<evidence type="ECO:0000313" key="7">
    <source>
        <dbReference type="EMBL" id="AIT07781.1"/>
    </source>
</evidence>
<evidence type="ECO:0000259" key="6">
    <source>
        <dbReference type="PROSITE" id="PS50893"/>
    </source>
</evidence>
<dbReference type="InterPro" id="IPR027417">
    <property type="entry name" value="P-loop_NTPase"/>
</dbReference>
<dbReference type="Proteomes" id="UP000033200">
    <property type="component" value="Chromosome"/>
</dbReference>
<name>A0A097EJN9_9SPHN</name>
<accession>A0A097EJN9</accession>
<dbReference type="GO" id="GO:0016887">
    <property type="term" value="F:ATP hydrolysis activity"/>
    <property type="evidence" value="ECO:0007669"/>
    <property type="project" value="InterPro"/>
</dbReference>
<sequence>MTGLAAEGIGLTLGGNRVLDDVSFAFRRGRVTALLGANGAGKSTLLSCLAALRRPDQGAATLDGVDVQALDRRARARAIGLLPQAADVHWDIDVVTLVGLGRLPHRGRWGETDDDRAAVARALAATDMTGFATRGVERLSGGERGRALLARVLAGEPDWLLADEPLASFDPAHQLDVLARLRGVAVGGSGVVLVLHDLHLAARIADDAVLLRGGRVVAAGPAETVLTAPLIAQAYGVEVEIGVTPAGQRFILPIAR</sequence>
<dbReference type="GO" id="GO:0005524">
    <property type="term" value="F:ATP binding"/>
    <property type="evidence" value="ECO:0007669"/>
    <property type="project" value="UniProtKB-KW"/>
</dbReference>
<dbReference type="PROSITE" id="PS50893">
    <property type="entry name" value="ABC_TRANSPORTER_2"/>
    <property type="match status" value="1"/>
</dbReference>
<comment type="function">
    <text evidence="5">Part of the ABC transporter complex HmuTUV involved in hemin import. Responsible for energy coupling to the transport system.</text>
</comment>
<dbReference type="InterPro" id="IPR003593">
    <property type="entry name" value="AAA+_ATPase"/>
</dbReference>
<keyword evidence="3" id="KW-0067">ATP-binding</keyword>